<dbReference type="AlphaFoldDB" id="A0A9R1VN91"/>
<comment type="caution">
    <text evidence="1">The sequence shown here is derived from an EMBL/GenBank/DDBJ whole genome shotgun (WGS) entry which is preliminary data.</text>
</comment>
<sequence length="132" mass="14969">MGESFKVFYGEGGGFFGVSRIQSGGGVWQKIVGSINHLHESGLLPSNFMARVTGDGAPIRFWHDVWCLDVPIMVLFALASNQNSLVRDYWSPTGWVFTWRRDIRGGVEQEQLARILKSTRWTFLVLLFTLFV</sequence>
<evidence type="ECO:0008006" key="3">
    <source>
        <dbReference type="Google" id="ProtNLM"/>
    </source>
</evidence>
<organism evidence="1 2">
    <name type="scientific">Lactuca sativa</name>
    <name type="common">Garden lettuce</name>
    <dbReference type="NCBI Taxonomy" id="4236"/>
    <lineage>
        <taxon>Eukaryota</taxon>
        <taxon>Viridiplantae</taxon>
        <taxon>Streptophyta</taxon>
        <taxon>Embryophyta</taxon>
        <taxon>Tracheophyta</taxon>
        <taxon>Spermatophyta</taxon>
        <taxon>Magnoliopsida</taxon>
        <taxon>eudicotyledons</taxon>
        <taxon>Gunneridae</taxon>
        <taxon>Pentapetalae</taxon>
        <taxon>asterids</taxon>
        <taxon>campanulids</taxon>
        <taxon>Asterales</taxon>
        <taxon>Asteraceae</taxon>
        <taxon>Cichorioideae</taxon>
        <taxon>Cichorieae</taxon>
        <taxon>Lactucinae</taxon>
        <taxon>Lactuca</taxon>
    </lineage>
</organism>
<protein>
    <recommendedName>
        <fullName evidence="3">Reverse transcriptase zinc-binding domain-containing protein</fullName>
    </recommendedName>
</protein>
<reference evidence="1 2" key="1">
    <citation type="journal article" date="2017" name="Nat. Commun.">
        <title>Genome assembly with in vitro proximity ligation data and whole-genome triplication in lettuce.</title>
        <authorList>
            <person name="Reyes-Chin-Wo S."/>
            <person name="Wang Z."/>
            <person name="Yang X."/>
            <person name="Kozik A."/>
            <person name="Arikit S."/>
            <person name="Song C."/>
            <person name="Xia L."/>
            <person name="Froenicke L."/>
            <person name="Lavelle D.O."/>
            <person name="Truco M.J."/>
            <person name="Xia R."/>
            <person name="Zhu S."/>
            <person name="Xu C."/>
            <person name="Xu H."/>
            <person name="Xu X."/>
            <person name="Cox K."/>
            <person name="Korf I."/>
            <person name="Meyers B.C."/>
            <person name="Michelmore R.W."/>
        </authorList>
    </citation>
    <scope>NUCLEOTIDE SEQUENCE [LARGE SCALE GENOMIC DNA]</scope>
    <source>
        <strain evidence="2">cv. Salinas</strain>
        <tissue evidence="1">Seedlings</tissue>
    </source>
</reference>
<dbReference type="PANTHER" id="PTHR36617">
    <property type="entry name" value="PROTEIN, PUTATIVE-RELATED"/>
    <property type="match status" value="1"/>
</dbReference>
<gene>
    <name evidence="1" type="ORF">LSAT_V11C500283260</name>
</gene>
<keyword evidence="2" id="KW-1185">Reference proteome</keyword>
<accession>A0A9R1VN91</accession>
<dbReference type="PANTHER" id="PTHR36617:SF16">
    <property type="entry name" value="OS04G0516500 PROTEIN"/>
    <property type="match status" value="1"/>
</dbReference>
<evidence type="ECO:0000313" key="2">
    <source>
        <dbReference type="Proteomes" id="UP000235145"/>
    </source>
</evidence>
<dbReference type="EMBL" id="NBSK02000005">
    <property type="protein sequence ID" value="KAJ0207945.1"/>
    <property type="molecule type" value="Genomic_DNA"/>
</dbReference>
<evidence type="ECO:0000313" key="1">
    <source>
        <dbReference type="EMBL" id="KAJ0207945.1"/>
    </source>
</evidence>
<name>A0A9R1VN91_LACSA</name>
<proteinExistence type="predicted"/>
<dbReference type="Proteomes" id="UP000235145">
    <property type="component" value="Unassembled WGS sequence"/>
</dbReference>